<reference evidence="1" key="2">
    <citation type="journal article" date="2023" name="Plants (Basel)">
        <title>Annotation of the Turnera subulata (Passifloraceae) Draft Genome Reveals the S-Locus Evolved after the Divergence of Turneroideae from Passifloroideae in a Stepwise Manner.</title>
        <authorList>
            <person name="Henning P.M."/>
            <person name="Roalson E.H."/>
            <person name="Mir W."/>
            <person name="McCubbin A.G."/>
            <person name="Shore J.S."/>
        </authorList>
    </citation>
    <scope>NUCLEOTIDE SEQUENCE</scope>
    <source>
        <strain evidence="1">F60SS</strain>
    </source>
</reference>
<evidence type="ECO:0000313" key="1">
    <source>
        <dbReference type="EMBL" id="KAJ4851450.1"/>
    </source>
</evidence>
<comment type="caution">
    <text evidence="1">The sequence shown here is derived from an EMBL/GenBank/DDBJ whole genome shotgun (WGS) entry which is preliminary data.</text>
</comment>
<name>A0A9Q0GLZ8_9ROSI</name>
<reference evidence="1" key="1">
    <citation type="submission" date="2022-02" db="EMBL/GenBank/DDBJ databases">
        <authorList>
            <person name="Henning P.M."/>
            <person name="McCubbin A.G."/>
            <person name="Shore J.S."/>
        </authorList>
    </citation>
    <scope>NUCLEOTIDE SEQUENCE</scope>
    <source>
        <strain evidence="1">F60SS</strain>
        <tissue evidence="1">Leaves</tissue>
    </source>
</reference>
<dbReference type="AlphaFoldDB" id="A0A9Q0GLZ8"/>
<organism evidence="1 2">
    <name type="scientific">Turnera subulata</name>
    <dbReference type="NCBI Taxonomy" id="218843"/>
    <lineage>
        <taxon>Eukaryota</taxon>
        <taxon>Viridiplantae</taxon>
        <taxon>Streptophyta</taxon>
        <taxon>Embryophyta</taxon>
        <taxon>Tracheophyta</taxon>
        <taxon>Spermatophyta</taxon>
        <taxon>Magnoliopsida</taxon>
        <taxon>eudicotyledons</taxon>
        <taxon>Gunneridae</taxon>
        <taxon>Pentapetalae</taxon>
        <taxon>rosids</taxon>
        <taxon>fabids</taxon>
        <taxon>Malpighiales</taxon>
        <taxon>Passifloraceae</taxon>
        <taxon>Turnera</taxon>
    </lineage>
</organism>
<protein>
    <submittedName>
        <fullName evidence="1">Uncharacterized protein</fullName>
    </submittedName>
</protein>
<evidence type="ECO:0000313" key="2">
    <source>
        <dbReference type="Proteomes" id="UP001141552"/>
    </source>
</evidence>
<feature type="non-terminal residue" evidence="1">
    <location>
        <position position="1"/>
    </location>
</feature>
<keyword evidence="2" id="KW-1185">Reference proteome</keyword>
<accession>A0A9Q0GLZ8</accession>
<dbReference type="EMBL" id="JAKUCV010000050">
    <property type="protein sequence ID" value="KAJ4851450.1"/>
    <property type="molecule type" value="Genomic_DNA"/>
</dbReference>
<proteinExistence type="predicted"/>
<dbReference type="Proteomes" id="UP001141552">
    <property type="component" value="Unassembled WGS sequence"/>
</dbReference>
<gene>
    <name evidence="1" type="ORF">Tsubulata_014116</name>
</gene>
<sequence>EDPKRLSSKTLSLGYCVIASLHFQRLIFAGIPPCLFENMPFRHPKTHPRTTPTPFHYFLPYCLKSFSS</sequence>